<dbReference type="GO" id="GO:0006820">
    <property type="term" value="P:monoatomic anion transport"/>
    <property type="evidence" value="ECO:0007669"/>
    <property type="project" value="TreeGrafter"/>
</dbReference>
<evidence type="ECO:0000256" key="2">
    <source>
        <dbReference type="ARBA" id="ARBA00022692"/>
    </source>
</evidence>
<dbReference type="AlphaFoldDB" id="A0AAV2ABA7"/>
<accession>A0AAV2ABA7</accession>
<dbReference type="PANTHER" id="PTHR11662">
    <property type="entry name" value="SOLUTE CARRIER FAMILY 17"/>
    <property type="match status" value="1"/>
</dbReference>
<keyword evidence="3 6" id="KW-1133">Transmembrane helix</keyword>
<evidence type="ECO:0000256" key="6">
    <source>
        <dbReference type="SAM" id="Phobius"/>
    </source>
</evidence>
<name>A0AAV2ABA7_9ARAC</name>
<organism evidence="7 8">
    <name type="scientific">Larinioides sclopetarius</name>
    <dbReference type="NCBI Taxonomy" id="280406"/>
    <lineage>
        <taxon>Eukaryota</taxon>
        <taxon>Metazoa</taxon>
        <taxon>Ecdysozoa</taxon>
        <taxon>Arthropoda</taxon>
        <taxon>Chelicerata</taxon>
        <taxon>Arachnida</taxon>
        <taxon>Araneae</taxon>
        <taxon>Araneomorphae</taxon>
        <taxon>Entelegynae</taxon>
        <taxon>Araneoidea</taxon>
        <taxon>Araneidae</taxon>
        <taxon>Larinioides</taxon>
    </lineage>
</organism>
<evidence type="ECO:0000256" key="3">
    <source>
        <dbReference type="ARBA" id="ARBA00022989"/>
    </source>
</evidence>
<feature type="transmembrane region" description="Helical" evidence="6">
    <location>
        <begin position="106"/>
        <end position="125"/>
    </location>
</feature>
<feature type="region of interest" description="Disordered" evidence="5">
    <location>
        <begin position="139"/>
        <end position="164"/>
    </location>
</feature>
<reference evidence="7 8" key="1">
    <citation type="submission" date="2024-04" db="EMBL/GenBank/DDBJ databases">
        <authorList>
            <person name="Rising A."/>
            <person name="Reimegard J."/>
            <person name="Sonavane S."/>
            <person name="Akerstrom W."/>
            <person name="Nylinder S."/>
            <person name="Hedman E."/>
            <person name="Kallberg Y."/>
        </authorList>
    </citation>
    <scope>NUCLEOTIDE SEQUENCE [LARGE SCALE GENOMIC DNA]</scope>
</reference>
<feature type="compositionally biased region" description="Polar residues" evidence="5">
    <location>
        <begin position="155"/>
        <end position="164"/>
    </location>
</feature>
<dbReference type="InterPro" id="IPR050382">
    <property type="entry name" value="MFS_Na/Anion_cotransporter"/>
</dbReference>
<keyword evidence="8" id="KW-1185">Reference proteome</keyword>
<comment type="subcellular location">
    <subcellularLocation>
        <location evidence="1">Membrane</location>
        <topology evidence="1">Multi-pass membrane protein</topology>
    </subcellularLocation>
</comment>
<evidence type="ECO:0000256" key="4">
    <source>
        <dbReference type="ARBA" id="ARBA00023136"/>
    </source>
</evidence>
<keyword evidence="4 6" id="KW-0472">Membrane</keyword>
<sequence>MKSCYTTTRIRKVMNSFAFFVPALCLIPIPYLGCEDRVIFTLQLFAFAFIAVANSGFRVTHIDMCPEMAGILVAITGTFGSIFGCFAVAYNEWVLGTGHNSKNWKIVFFTSAAVIYVAGMIYNFFADSEEQKWVSNLKPIDENTETPEEGKQSSEECNTLRSNQ</sequence>
<protein>
    <submittedName>
        <fullName evidence="7">Uncharacterized protein</fullName>
    </submittedName>
</protein>
<feature type="transmembrane region" description="Helical" evidence="6">
    <location>
        <begin position="69"/>
        <end position="90"/>
    </location>
</feature>
<dbReference type="GO" id="GO:0016020">
    <property type="term" value="C:membrane"/>
    <property type="evidence" value="ECO:0007669"/>
    <property type="project" value="UniProtKB-SubCell"/>
</dbReference>
<dbReference type="EMBL" id="CAXIEN010000141">
    <property type="protein sequence ID" value="CAL1281260.1"/>
    <property type="molecule type" value="Genomic_DNA"/>
</dbReference>
<feature type="transmembrane region" description="Helical" evidence="6">
    <location>
        <begin position="38"/>
        <end position="57"/>
    </location>
</feature>
<keyword evidence="2 6" id="KW-0812">Transmembrane</keyword>
<evidence type="ECO:0000313" key="7">
    <source>
        <dbReference type="EMBL" id="CAL1281260.1"/>
    </source>
</evidence>
<gene>
    <name evidence="7" type="ORF">LARSCL_LOCUS11475</name>
</gene>
<dbReference type="SUPFAM" id="SSF103473">
    <property type="entry name" value="MFS general substrate transporter"/>
    <property type="match status" value="1"/>
</dbReference>
<comment type="caution">
    <text evidence="7">The sequence shown here is derived from an EMBL/GenBank/DDBJ whole genome shotgun (WGS) entry which is preliminary data.</text>
</comment>
<evidence type="ECO:0000256" key="5">
    <source>
        <dbReference type="SAM" id="MobiDB-lite"/>
    </source>
</evidence>
<dbReference type="PANTHER" id="PTHR11662:SF399">
    <property type="entry name" value="FI19708P1-RELATED"/>
    <property type="match status" value="1"/>
</dbReference>
<evidence type="ECO:0000256" key="1">
    <source>
        <dbReference type="ARBA" id="ARBA00004141"/>
    </source>
</evidence>
<dbReference type="InterPro" id="IPR036259">
    <property type="entry name" value="MFS_trans_sf"/>
</dbReference>
<proteinExistence type="predicted"/>
<evidence type="ECO:0000313" key="8">
    <source>
        <dbReference type="Proteomes" id="UP001497382"/>
    </source>
</evidence>
<feature type="transmembrane region" description="Helical" evidence="6">
    <location>
        <begin position="12"/>
        <end position="32"/>
    </location>
</feature>
<dbReference type="GO" id="GO:0022857">
    <property type="term" value="F:transmembrane transporter activity"/>
    <property type="evidence" value="ECO:0007669"/>
    <property type="project" value="TreeGrafter"/>
</dbReference>
<dbReference type="Proteomes" id="UP001497382">
    <property type="component" value="Unassembled WGS sequence"/>
</dbReference>